<sequence>MGKTLWVNIVFAREIRGNIIISEKDAWAPPRPHHSGFTISALRSSAVSSCCCCCCCAHPFRFGELHNYVFVTLVPRKPINQSTKQSTKQGLPRM</sequence>
<protein>
    <submittedName>
        <fullName evidence="1">Uncharacterized protein</fullName>
    </submittedName>
</protein>
<accession>A0A8T0GF92</accession>
<evidence type="ECO:0000313" key="2">
    <source>
        <dbReference type="Proteomes" id="UP000822688"/>
    </source>
</evidence>
<dbReference type="Proteomes" id="UP000822688">
    <property type="component" value="Chromosome 11"/>
</dbReference>
<organism evidence="1 2">
    <name type="scientific">Ceratodon purpureus</name>
    <name type="common">Fire moss</name>
    <name type="synonym">Dicranum purpureum</name>
    <dbReference type="NCBI Taxonomy" id="3225"/>
    <lineage>
        <taxon>Eukaryota</taxon>
        <taxon>Viridiplantae</taxon>
        <taxon>Streptophyta</taxon>
        <taxon>Embryophyta</taxon>
        <taxon>Bryophyta</taxon>
        <taxon>Bryophytina</taxon>
        <taxon>Bryopsida</taxon>
        <taxon>Dicranidae</taxon>
        <taxon>Pseudoditrichales</taxon>
        <taxon>Ditrichaceae</taxon>
        <taxon>Ceratodon</taxon>
    </lineage>
</organism>
<proteinExistence type="predicted"/>
<reference evidence="1 2" key="1">
    <citation type="submission" date="2020-06" db="EMBL/GenBank/DDBJ databases">
        <title>WGS assembly of Ceratodon purpureus strain R40.</title>
        <authorList>
            <person name="Carey S.B."/>
            <person name="Jenkins J."/>
            <person name="Shu S."/>
            <person name="Lovell J.T."/>
            <person name="Sreedasyam A."/>
            <person name="Maumus F."/>
            <person name="Tiley G.P."/>
            <person name="Fernandez-Pozo N."/>
            <person name="Barry K."/>
            <person name="Chen C."/>
            <person name="Wang M."/>
            <person name="Lipzen A."/>
            <person name="Daum C."/>
            <person name="Saski C.A."/>
            <person name="Payton A.C."/>
            <person name="Mcbreen J.C."/>
            <person name="Conrad R.E."/>
            <person name="Kollar L.M."/>
            <person name="Olsson S."/>
            <person name="Huttunen S."/>
            <person name="Landis J.B."/>
            <person name="Wickett N.J."/>
            <person name="Johnson M.G."/>
            <person name="Rensing S.A."/>
            <person name="Grimwood J."/>
            <person name="Schmutz J."/>
            <person name="Mcdaniel S.F."/>
        </authorList>
    </citation>
    <scope>NUCLEOTIDE SEQUENCE [LARGE SCALE GENOMIC DNA]</scope>
    <source>
        <strain evidence="1 2">R40</strain>
    </source>
</reference>
<evidence type="ECO:0000313" key="1">
    <source>
        <dbReference type="EMBL" id="KAG0557951.1"/>
    </source>
</evidence>
<name>A0A8T0GF92_CERPU</name>
<comment type="caution">
    <text evidence="1">The sequence shown here is derived from an EMBL/GenBank/DDBJ whole genome shotgun (WGS) entry which is preliminary data.</text>
</comment>
<keyword evidence="2" id="KW-1185">Reference proteome</keyword>
<dbReference type="EMBL" id="CM026432">
    <property type="protein sequence ID" value="KAG0557951.1"/>
    <property type="molecule type" value="Genomic_DNA"/>
</dbReference>
<dbReference type="AlphaFoldDB" id="A0A8T0GF92"/>
<gene>
    <name evidence="1" type="ORF">KC19_11G167900</name>
</gene>